<feature type="transmembrane region" description="Helical" evidence="8">
    <location>
        <begin position="191"/>
        <end position="208"/>
    </location>
</feature>
<organism evidence="11">
    <name type="scientific">hydrothermal vent metagenome</name>
    <dbReference type="NCBI Taxonomy" id="652676"/>
    <lineage>
        <taxon>unclassified sequences</taxon>
        <taxon>metagenomes</taxon>
        <taxon>ecological metagenomes</taxon>
    </lineage>
</organism>
<comment type="subcellular location">
    <subcellularLocation>
        <location evidence="1">Membrane</location>
        <topology evidence="1">Multi-pass membrane protein</topology>
    </subcellularLocation>
</comment>
<dbReference type="Pfam" id="PF01545">
    <property type="entry name" value="Cation_efflux"/>
    <property type="match status" value="1"/>
</dbReference>
<reference evidence="11" key="1">
    <citation type="submission" date="2018-06" db="EMBL/GenBank/DDBJ databases">
        <authorList>
            <person name="Zhirakovskaya E."/>
        </authorList>
    </citation>
    <scope>NUCLEOTIDE SEQUENCE</scope>
</reference>
<dbReference type="NCBIfam" id="TIGR01297">
    <property type="entry name" value="CDF"/>
    <property type="match status" value="1"/>
</dbReference>
<evidence type="ECO:0000256" key="8">
    <source>
        <dbReference type="SAM" id="Phobius"/>
    </source>
</evidence>
<evidence type="ECO:0000256" key="6">
    <source>
        <dbReference type="ARBA" id="ARBA00023065"/>
    </source>
</evidence>
<evidence type="ECO:0000313" key="11">
    <source>
        <dbReference type="EMBL" id="VAW35454.1"/>
    </source>
</evidence>
<dbReference type="PANTHER" id="PTHR11562">
    <property type="entry name" value="CATION EFFLUX PROTEIN/ ZINC TRANSPORTER"/>
    <property type="match status" value="1"/>
</dbReference>
<dbReference type="InterPro" id="IPR027469">
    <property type="entry name" value="Cation_efflux_TMD_sf"/>
</dbReference>
<evidence type="ECO:0000259" key="10">
    <source>
        <dbReference type="Pfam" id="PF16916"/>
    </source>
</evidence>
<feature type="transmembrane region" description="Helical" evidence="8">
    <location>
        <begin position="27"/>
        <end position="45"/>
    </location>
</feature>
<dbReference type="PANTHER" id="PTHR11562:SF17">
    <property type="entry name" value="RE54080P-RELATED"/>
    <property type="match status" value="1"/>
</dbReference>
<dbReference type="InterPro" id="IPR050681">
    <property type="entry name" value="CDF/SLC30A"/>
</dbReference>
<comment type="similarity">
    <text evidence="2">Belongs to the cation diffusion facilitator (CDF) transporter (TC 2.A.4) family. SLC30A subfamily.</text>
</comment>
<accession>A0A3B0VVQ2</accession>
<evidence type="ECO:0000256" key="7">
    <source>
        <dbReference type="ARBA" id="ARBA00023136"/>
    </source>
</evidence>
<evidence type="ECO:0000256" key="2">
    <source>
        <dbReference type="ARBA" id="ARBA00008873"/>
    </source>
</evidence>
<gene>
    <name evidence="11" type="ORF">MNBD_GAMMA01-517</name>
</gene>
<dbReference type="InterPro" id="IPR058533">
    <property type="entry name" value="Cation_efflux_TM"/>
</dbReference>
<evidence type="ECO:0000256" key="5">
    <source>
        <dbReference type="ARBA" id="ARBA00022989"/>
    </source>
</evidence>
<keyword evidence="5 8" id="KW-1133">Transmembrane helix</keyword>
<dbReference type="GO" id="GO:0005886">
    <property type="term" value="C:plasma membrane"/>
    <property type="evidence" value="ECO:0007669"/>
    <property type="project" value="TreeGrafter"/>
</dbReference>
<dbReference type="EMBL" id="UOEW01000101">
    <property type="protein sequence ID" value="VAW35454.1"/>
    <property type="molecule type" value="Genomic_DNA"/>
</dbReference>
<dbReference type="InterPro" id="IPR002524">
    <property type="entry name" value="Cation_efflux"/>
</dbReference>
<keyword evidence="6" id="KW-0406">Ion transport</keyword>
<feature type="domain" description="Cation efflux protein cytoplasmic" evidence="10">
    <location>
        <begin position="220"/>
        <end position="294"/>
    </location>
</feature>
<feature type="transmembrane region" description="Helical" evidence="8">
    <location>
        <begin position="51"/>
        <end position="71"/>
    </location>
</feature>
<evidence type="ECO:0000259" key="9">
    <source>
        <dbReference type="Pfam" id="PF01545"/>
    </source>
</evidence>
<dbReference type="InterPro" id="IPR027470">
    <property type="entry name" value="Cation_efflux_CTD"/>
</dbReference>
<dbReference type="InterPro" id="IPR036837">
    <property type="entry name" value="Cation_efflux_CTD_sf"/>
</dbReference>
<evidence type="ECO:0000256" key="3">
    <source>
        <dbReference type="ARBA" id="ARBA00022448"/>
    </source>
</evidence>
<dbReference type="GO" id="GO:0005385">
    <property type="term" value="F:zinc ion transmembrane transporter activity"/>
    <property type="evidence" value="ECO:0007669"/>
    <property type="project" value="TreeGrafter"/>
</dbReference>
<feature type="domain" description="Cation efflux protein transmembrane" evidence="9">
    <location>
        <begin position="27"/>
        <end position="216"/>
    </location>
</feature>
<dbReference type="SUPFAM" id="SSF161111">
    <property type="entry name" value="Cation efflux protein transmembrane domain-like"/>
    <property type="match status" value="1"/>
</dbReference>
<feature type="transmembrane region" description="Helical" evidence="8">
    <location>
        <begin position="126"/>
        <end position="147"/>
    </location>
</feature>
<dbReference type="Pfam" id="PF16916">
    <property type="entry name" value="ZT_dimer"/>
    <property type="match status" value="1"/>
</dbReference>
<keyword evidence="3" id="KW-0813">Transport</keyword>
<dbReference type="SUPFAM" id="SSF160240">
    <property type="entry name" value="Cation efflux protein cytoplasmic domain-like"/>
    <property type="match status" value="1"/>
</dbReference>
<keyword evidence="7 8" id="KW-0472">Membrane</keyword>
<feature type="transmembrane region" description="Helical" evidence="8">
    <location>
        <begin position="92"/>
        <end position="114"/>
    </location>
</feature>
<evidence type="ECO:0000256" key="1">
    <source>
        <dbReference type="ARBA" id="ARBA00004141"/>
    </source>
</evidence>
<keyword evidence="4 8" id="KW-0812">Transmembrane</keyword>
<protein>
    <submittedName>
        <fullName evidence="11">Cobalt-zinc-cadmium resistance protein CzcD</fullName>
    </submittedName>
</protein>
<dbReference type="AlphaFoldDB" id="A0A3B0VVQ2"/>
<evidence type="ECO:0000256" key="4">
    <source>
        <dbReference type="ARBA" id="ARBA00022692"/>
    </source>
</evidence>
<sequence>MNQHIRNDQSSAHTFHGMKADARALKITGWLTGVYFVIELFLGFYSGSVAVISDAFHTFSAVGGVLIALIANKIAMRPPGKSHTFGLVRAEIVGALLNGMFLLLMALYVLWMGYSRLQQSIEIPTNIMFISAIGGLITEFISMGVMWKGQKNSLNMKGAFWHVIQTFVGSIIIIIAAVVIKLTGWYPIDPILGMVFGLVLFAASIGIIKQSFNIMLESAPQDINVDDIINDLKQIETVQNVHHVHAWTLTSGKNLFMAHIKINQDSDHELVLDKASKLLKNQHKIYFSTVQVEQNCRTDTESAFIDYAGNETTYSNIASNIEHDEHG</sequence>
<proteinExistence type="inferred from homology"/>
<dbReference type="Gene3D" id="1.20.1510.10">
    <property type="entry name" value="Cation efflux protein transmembrane domain"/>
    <property type="match status" value="1"/>
</dbReference>
<name>A0A3B0VVQ2_9ZZZZ</name>
<feature type="transmembrane region" description="Helical" evidence="8">
    <location>
        <begin position="159"/>
        <end position="179"/>
    </location>
</feature>